<feature type="domain" description="Flagellin N-terminal" evidence="1">
    <location>
        <begin position="7"/>
        <end position="141"/>
    </location>
</feature>
<keyword evidence="2" id="KW-0969">Cilium</keyword>
<dbReference type="KEGG" id="mfol:DXT68_09070"/>
<dbReference type="NCBIfam" id="TIGR02550">
    <property type="entry name" value="flagell_flgL"/>
    <property type="match status" value="1"/>
</dbReference>
<gene>
    <name evidence="2" type="primary">flgL</name>
    <name evidence="2" type="ORF">RN50_00604</name>
</gene>
<name>A0A0F0KW67_9MICO</name>
<dbReference type="InterPro" id="IPR013384">
    <property type="entry name" value="Flagell_FlgL"/>
</dbReference>
<reference evidence="2 3" key="1">
    <citation type="submission" date="2015-02" db="EMBL/GenBank/DDBJ databases">
        <title>Draft genome sequences of ten Microbacterium spp. with emphasis on heavy metal contaminated environments.</title>
        <authorList>
            <person name="Corretto E."/>
        </authorList>
    </citation>
    <scope>NUCLEOTIDE SEQUENCE [LARGE SCALE GENOMIC DNA]</scope>
    <source>
        <strain evidence="2 3">DSM 12966</strain>
    </source>
</reference>
<protein>
    <submittedName>
        <fullName evidence="2">Flagellar hook-associated protein 3</fullName>
    </submittedName>
</protein>
<dbReference type="InterPro" id="IPR001492">
    <property type="entry name" value="Flagellin"/>
</dbReference>
<comment type="caution">
    <text evidence="2">The sequence shown here is derived from an EMBL/GenBank/DDBJ whole genome shotgun (WGS) entry which is preliminary data.</text>
</comment>
<dbReference type="PATRIC" id="fig|104336.4.peg.624"/>
<sequence>MIGRITSSTMTQQSLRTLQTNLADRDRLQNQAASQRAFRTPSEDPAAAATTLGVHGDQSRVAQYSRNLSDGMAWVTTVDTALGASVDLLNRARDLTAQGANSGALSPAARESIAQELESISAELLAKANTTVLGRSVFAGTSDAGAAFDPGTFTFNGSPGDGVRRRISDNETVRVDADGAQAFGEAADSVFAMLGDIAAELRGGAEVGARLADIDARLSGLVAARGATGARQVQLERAASQNLSTSIDLEARRAEVENVDSLEVLVRLQSAELVFQSALQVTARSLQTNLLEFLR</sequence>
<keyword evidence="3" id="KW-1185">Reference proteome</keyword>
<dbReference type="GO" id="GO:0071973">
    <property type="term" value="P:bacterial-type flagellum-dependent cell motility"/>
    <property type="evidence" value="ECO:0007669"/>
    <property type="project" value="InterPro"/>
</dbReference>
<accession>A0A0F0KW67</accession>
<dbReference type="GeneID" id="94444544"/>
<dbReference type="RefSeq" id="WP_045253028.1">
    <property type="nucleotide sequence ID" value="NZ_CP031425.1"/>
</dbReference>
<organism evidence="2 3">
    <name type="scientific">Microbacterium foliorum</name>
    <dbReference type="NCBI Taxonomy" id="104336"/>
    <lineage>
        <taxon>Bacteria</taxon>
        <taxon>Bacillati</taxon>
        <taxon>Actinomycetota</taxon>
        <taxon>Actinomycetes</taxon>
        <taxon>Micrococcales</taxon>
        <taxon>Microbacteriaceae</taxon>
        <taxon>Microbacterium</taxon>
    </lineage>
</organism>
<dbReference type="AlphaFoldDB" id="A0A0F0KW67"/>
<evidence type="ECO:0000313" key="3">
    <source>
        <dbReference type="Proteomes" id="UP000033572"/>
    </source>
</evidence>
<dbReference type="Proteomes" id="UP000033572">
    <property type="component" value="Unassembled WGS sequence"/>
</dbReference>
<dbReference type="Gene3D" id="1.20.1330.10">
    <property type="entry name" value="f41 fragment of flagellin, N-terminal domain"/>
    <property type="match status" value="1"/>
</dbReference>
<dbReference type="PANTHER" id="PTHR42792:SF1">
    <property type="entry name" value="FLAGELLAR HOOK-ASSOCIATED PROTEIN 3"/>
    <property type="match status" value="1"/>
</dbReference>
<dbReference type="Pfam" id="PF00669">
    <property type="entry name" value="Flagellin_N"/>
    <property type="match status" value="1"/>
</dbReference>
<dbReference type="PANTHER" id="PTHR42792">
    <property type="entry name" value="FLAGELLIN"/>
    <property type="match status" value="1"/>
</dbReference>
<proteinExistence type="predicted"/>
<evidence type="ECO:0000313" key="2">
    <source>
        <dbReference type="EMBL" id="KJL24694.1"/>
    </source>
</evidence>
<dbReference type="GO" id="GO:0009424">
    <property type="term" value="C:bacterial-type flagellum hook"/>
    <property type="evidence" value="ECO:0007669"/>
    <property type="project" value="InterPro"/>
</dbReference>
<dbReference type="InterPro" id="IPR001029">
    <property type="entry name" value="Flagellin_N"/>
</dbReference>
<dbReference type="EMBL" id="JYIU01000030">
    <property type="protein sequence ID" value="KJL24694.1"/>
    <property type="molecule type" value="Genomic_DNA"/>
</dbReference>
<dbReference type="SUPFAM" id="SSF64518">
    <property type="entry name" value="Phase 1 flagellin"/>
    <property type="match status" value="1"/>
</dbReference>
<keyword evidence="2" id="KW-0966">Cell projection</keyword>
<keyword evidence="2" id="KW-0282">Flagellum</keyword>
<evidence type="ECO:0000259" key="1">
    <source>
        <dbReference type="Pfam" id="PF00669"/>
    </source>
</evidence>
<dbReference type="GO" id="GO:0005198">
    <property type="term" value="F:structural molecule activity"/>
    <property type="evidence" value="ECO:0007669"/>
    <property type="project" value="InterPro"/>
</dbReference>